<reference evidence="2 3" key="1">
    <citation type="submission" date="2024-11" db="EMBL/GenBank/DDBJ databases">
        <title>Chromosome-level genome assembly of the freshwater bivalve Anodonta woodiana.</title>
        <authorList>
            <person name="Chen X."/>
        </authorList>
    </citation>
    <scope>NUCLEOTIDE SEQUENCE [LARGE SCALE GENOMIC DNA]</scope>
    <source>
        <strain evidence="2">MN2024</strain>
        <tissue evidence="2">Gills</tissue>
    </source>
</reference>
<sequence length="239" mass="27991">MGCSNSKIMKTNKNQIKTSKTDADVIKELTEGGFFQSGEPNLDDNRLFKTTSGGISFQVSFKNHGLRRRHPRRLPSLKDAHNELDYNTEDKQLMAQIFKDDHLNNKGDTARMYDDRKARARERRERRQHELKTNFDQNMKESEERRNKYRRLRGLEKLETFTEEQSSSISESEFLVKEIEDQVPHTPKYGRRAGNTVSRNTRTHEPIPACRSLQEYPKLPKLDSEKSKTPRQCMSSQKQ</sequence>
<accession>A0ABD3TLP7</accession>
<dbReference type="AlphaFoldDB" id="A0ABD3TLP7"/>
<evidence type="ECO:0000313" key="2">
    <source>
        <dbReference type="EMBL" id="KAL3837033.1"/>
    </source>
</evidence>
<name>A0ABD3TLP7_SINWO</name>
<protein>
    <submittedName>
        <fullName evidence="2">Uncharacterized protein</fullName>
    </submittedName>
</protein>
<comment type="caution">
    <text evidence="2">The sequence shown here is derived from an EMBL/GenBank/DDBJ whole genome shotgun (WGS) entry which is preliminary data.</text>
</comment>
<dbReference type="Proteomes" id="UP001634394">
    <property type="component" value="Unassembled WGS sequence"/>
</dbReference>
<dbReference type="EMBL" id="JBJQND010000018">
    <property type="protein sequence ID" value="KAL3837033.1"/>
    <property type="molecule type" value="Genomic_DNA"/>
</dbReference>
<evidence type="ECO:0000313" key="3">
    <source>
        <dbReference type="Proteomes" id="UP001634394"/>
    </source>
</evidence>
<feature type="compositionally biased region" description="Basic and acidic residues" evidence="1">
    <location>
        <begin position="218"/>
        <end position="228"/>
    </location>
</feature>
<gene>
    <name evidence="2" type="ORF">ACJMK2_022424</name>
</gene>
<feature type="compositionally biased region" description="Polar residues" evidence="1">
    <location>
        <begin position="230"/>
        <end position="239"/>
    </location>
</feature>
<keyword evidence="3" id="KW-1185">Reference proteome</keyword>
<proteinExistence type="predicted"/>
<organism evidence="2 3">
    <name type="scientific">Sinanodonta woodiana</name>
    <name type="common">Chinese pond mussel</name>
    <name type="synonym">Anodonta woodiana</name>
    <dbReference type="NCBI Taxonomy" id="1069815"/>
    <lineage>
        <taxon>Eukaryota</taxon>
        <taxon>Metazoa</taxon>
        <taxon>Spiralia</taxon>
        <taxon>Lophotrochozoa</taxon>
        <taxon>Mollusca</taxon>
        <taxon>Bivalvia</taxon>
        <taxon>Autobranchia</taxon>
        <taxon>Heteroconchia</taxon>
        <taxon>Palaeoheterodonta</taxon>
        <taxon>Unionida</taxon>
        <taxon>Unionoidea</taxon>
        <taxon>Unionidae</taxon>
        <taxon>Unioninae</taxon>
        <taxon>Sinanodonta</taxon>
    </lineage>
</organism>
<feature type="region of interest" description="Disordered" evidence="1">
    <location>
        <begin position="115"/>
        <end position="146"/>
    </location>
</feature>
<evidence type="ECO:0000256" key="1">
    <source>
        <dbReference type="SAM" id="MobiDB-lite"/>
    </source>
</evidence>
<feature type="region of interest" description="Disordered" evidence="1">
    <location>
        <begin position="183"/>
        <end position="239"/>
    </location>
</feature>